<dbReference type="EMBL" id="JBHSIT010000001">
    <property type="protein sequence ID" value="MFC4906627.1"/>
    <property type="molecule type" value="Genomic_DNA"/>
</dbReference>
<evidence type="ECO:0000256" key="1">
    <source>
        <dbReference type="SAM" id="SignalP"/>
    </source>
</evidence>
<sequence length="124" mass="13196">MRRPLSAATATLGLAAGFLLPSASAHAASRPDDGVRRLVVYQMDDEGNTISESLIAAQGGRACVPIPIDERTVREFFDNDSGASIEIYTNGTCAAHPIVRAPWGSTSSMMLGMRPSEMGVIFRI</sequence>
<comment type="caution">
    <text evidence="2">The sequence shown here is derived from an EMBL/GenBank/DDBJ whole genome shotgun (WGS) entry which is preliminary data.</text>
</comment>
<gene>
    <name evidence="2" type="ORF">ACFPCY_04805</name>
</gene>
<dbReference type="RefSeq" id="WP_378252311.1">
    <property type="nucleotide sequence ID" value="NZ_JBHSIT010000001.1"/>
</dbReference>
<organism evidence="2 3">
    <name type="scientific">Actinomadura gamaensis</name>
    <dbReference type="NCBI Taxonomy" id="1763541"/>
    <lineage>
        <taxon>Bacteria</taxon>
        <taxon>Bacillati</taxon>
        <taxon>Actinomycetota</taxon>
        <taxon>Actinomycetes</taxon>
        <taxon>Streptosporangiales</taxon>
        <taxon>Thermomonosporaceae</taxon>
        <taxon>Actinomadura</taxon>
    </lineage>
</organism>
<accession>A0ABV9TR90</accession>
<feature type="chain" id="PRO_5045062854" evidence="1">
    <location>
        <begin position="28"/>
        <end position="124"/>
    </location>
</feature>
<keyword evidence="1" id="KW-0732">Signal</keyword>
<keyword evidence="3" id="KW-1185">Reference proteome</keyword>
<feature type="signal peptide" evidence="1">
    <location>
        <begin position="1"/>
        <end position="27"/>
    </location>
</feature>
<proteinExistence type="predicted"/>
<protein>
    <submittedName>
        <fullName evidence="2">Uncharacterized protein</fullName>
    </submittedName>
</protein>
<evidence type="ECO:0000313" key="3">
    <source>
        <dbReference type="Proteomes" id="UP001595872"/>
    </source>
</evidence>
<dbReference type="Proteomes" id="UP001595872">
    <property type="component" value="Unassembled WGS sequence"/>
</dbReference>
<evidence type="ECO:0000313" key="2">
    <source>
        <dbReference type="EMBL" id="MFC4906627.1"/>
    </source>
</evidence>
<reference evidence="3" key="1">
    <citation type="journal article" date="2019" name="Int. J. Syst. Evol. Microbiol.">
        <title>The Global Catalogue of Microorganisms (GCM) 10K type strain sequencing project: providing services to taxonomists for standard genome sequencing and annotation.</title>
        <authorList>
            <consortium name="The Broad Institute Genomics Platform"/>
            <consortium name="The Broad Institute Genome Sequencing Center for Infectious Disease"/>
            <person name="Wu L."/>
            <person name="Ma J."/>
        </authorList>
    </citation>
    <scope>NUCLEOTIDE SEQUENCE [LARGE SCALE GENOMIC DNA]</scope>
    <source>
        <strain evidence="3">KLKA75</strain>
    </source>
</reference>
<name>A0ABV9TR90_9ACTN</name>